<dbReference type="Pfam" id="PF13689">
    <property type="entry name" value="DUF4154"/>
    <property type="match status" value="1"/>
</dbReference>
<reference evidence="1 2" key="1">
    <citation type="submission" date="2016-04" db="EMBL/GenBank/DDBJ databases">
        <title>Complete genome sequence of natural rubber-degrading, novel Gram-negative bacterium, Rhizobacter gummiphilus strain NS21.</title>
        <authorList>
            <person name="Tabata M."/>
            <person name="Kasai D."/>
            <person name="Fukuda M."/>
        </authorList>
    </citation>
    <scope>NUCLEOTIDE SEQUENCE [LARGE SCALE GENOMIC DNA]</scope>
    <source>
        <strain evidence="1 2">NS21</strain>
    </source>
</reference>
<name>A0A1W6L4V5_9BURK</name>
<accession>A0A1W6L4V5</accession>
<sequence>MRAPRRAPWSPAWFRWGWLCLAALAAGTTWAVDDRNGDWPEAGETELRTKAVYLYQFGAFVAWPARAFPAVESPVVIGILEAEALANELSMVVDGRRLQGRPVAVRKLHLGDSLGGVHVLFLGRGADAQVIEAISALRGQPVLTVADTVTPADVRSIIRFLVADGRLRFDVSLKAAEQASLGISARLLAVAHRVDRGTAP</sequence>
<gene>
    <name evidence="1" type="ORF">A4W93_04430</name>
</gene>
<evidence type="ECO:0000313" key="1">
    <source>
        <dbReference type="EMBL" id="ARN19217.1"/>
    </source>
</evidence>
<evidence type="ECO:0000313" key="2">
    <source>
        <dbReference type="Proteomes" id="UP000193427"/>
    </source>
</evidence>
<dbReference type="Proteomes" id="UP000193427">
    <property type="component" value="Chromosome"/>
</dbReference>
<dbReference type="InterPro" id="IPR025293">
    <property type="entry name" value="YfiR/HmsC-like"/>
</dbReference>
<dbReference type="STRING" id="946333.A4W93_04430"/>
<protein>
    <submittedName>
        <fullName evidence="1">Uncharacterized protein</fullName>
    </submittedName>
</protein>
<dbReference type="KEGG" id="rgu:A4W93_04430"/>
<dbReference type="EMBL" id="CP015118">
    <property type="protein sequence ID" value="ARN19217.1"/>
    <property type="molecule type" value="Genomic_DNA"/>
</dbReference>
<dbReference type="RefSeq" id="WP_085749471.1">
    <property type="nucleotide sequence ID" value="NZ_BSPR01000002.1"/>
</dbReference>
<organism evidence="1 2">
    <name type="scientific">Piscinibacter gummiphilus</name>
    <dbReference type="NCBI Taxonomy" id="946333"/>
    <lineage>
        <taxon>Bacteria</taxon>
        <taxon>Pseudomonadati</taxon>
        <taxon>Pseudomonadota</taxon>
        <taxon>Betaproteobacteria</taxon>
        <taxon>Burkholderiales</taxon>
        <taxon>Sphaerotilaceae</taxon>
        <taxon>Piscinibacter</taxon>
    </lineage>
</organism>
<dbReference type="OrthoDB" id="277577at2"/>
<dbReference type="AlphaFoldDB" id="A0A1W6L4V5"/>
<keyword evidence="2" id="KW-1185">Reference proteome</keyword>
<proteinExistence type="predicted"/>